<gene>
    <name evidence="2" type="ORF">C1SCF055_LOCUS41081</name>
</gene>
<evidence type="ECO:0000256" key="1">
    <source>
        <dbReference type="SAM" id="MobiDB-lite"/>
    </source>
</evidence>
<keyword evidence="4" id="KW-1185">Reference proteome</keyword>
<feature type="region of interest" description="Disordered" evidence="1">
    <location>
        <begin position="292"/>
        <end position="374"/>
    </location>
</feature>
<accession>A0A9P1DU09</accession>
<organism evidence="2">
    <name type="scientific">Cladocopium goreaui</name>
    <dbReference type="NCBI Taxonomy" id="2562237"/>
    <lineage>
        <taxon>Eukaryota</taxon>
        <taxon>Sar</taxon>
        <taxon>Alveolata</taxon>
        <taxon>Dinophyceae</taxon>
        <taxon>Suessiales</taxon>
        <taxon>Symbiodiniaceae</taxon>
        <taxon>Cladocopium</taxon>
    </lineage>
</organism>
<dbReference type="EMBL" id="CAMXCT020006578">
    <property type="protein sequence ID" value="CAL1169704.1"/>
    <property type="molecule type" value="Genomic_DNA"/>
</dbReference>
<feature type="region of interest" description="Disordered" evidence="1">
    <location>
        <begin position="96"/>
        <end position="125"/>
    </location>
</feature>
<feature type="compositionally biased region" description="Basic and acidic residues" evidence="1">
    <location>
        <begin position="356"/>
        <end position="369"/>
    </location>
</feature>
<reference evidence="2" key="1">
    <citation type="submission" date="2022-10" db="EMBL/GenBank/DDBJ databases">
        <authorList>
            <person name="Chen Y."/>
            <person name="Dougan E. K."/>
            <person name="Chan C."/>
            <person name="Rhodes N."/>
            <person name="Thang M."/>
        </authorList>
    </citation>
    <scope>NUCLEOTIDE SEQUENCE</scope>
</reference>
<evidence type="ECO:0000313" key="2">
    <source>
        <dbReference type="EMBL" id="CAI4016329.1"/>
    </source>
</evidence>
<dbReference type="AlphaFoldDB" id="A0A9P1DU09"/>
<dbReference type="EMBL" id="CAMXCT030006578">
    <property type="protein sequence ID" value="CAL4803641.1"/>
    <property type="molecule type" value="Genomic_DNA"/>
</dbReference>
<name>A0A9P1DU09_9DINO</name>
<dbReference type="Proteomes" id="UP001152797">
    <property type="component" value="Unassembled WGS sequence"/>
</dbReference>
<comment type="caution">
    <text evidence="2">The sequence shown here is derived from an EMBL/GenBank/DDBJ whole genome shotgun (WGS) entry which is preliminary data.</text>
</comment>
<reference evidence="3" key="2">
    <citation type="submission" date="2024-04" db="EMBL/GenBank/DDBJ databases">
        <authorList>
            <person name="Chen Y."/>
            <person name="Shah S."/>
            <person name="Dougan E. K."/>
            <person name="Thang M."/>
            <person name="Chan C."/>
        </authorList>
    </citation>
    <scope>NUCLEOTIDE SEQUENCE [LARGE SCALE GENOMIC DNA]</scope>
</reference>
<evidence type="ECO:0000313" key="3">
    <source>
        <dbReference type="EMBL" id="CAL1169704.1"/>
    </source>
</evidence>
<proteinExistence type="predicted"/>
<evidence type="ECO:0000313" key="4">
    <source>
        <dbReference type="Proteomes" id="UP001152797"/>
    </source>
</evidence>
<dbReference type="EMBL" id="CAMXCT010006578">
    <property type="protein sequence ID" value="CAI4016329.1"/>
    <property type="molecule type" value="Genomic_DNA"/>
</dbReference>
<dbReference type="OrthoDB" id="409955at2759"/>
<protein>
    <submittedName>
        <fullName evidence="2">Uncharacterized protein</fullName>
    </submittedName>
</protein>
<sequence length="479" mass="52292">MPFGMPFAWKEPMLLVLPHELIIKRPGLKTGFLFGEMPRPTAEPKMHVAGMDPEARMKGQVHYPDQEGCYAGCASDSMAGGKSYGALAPNHFFKKPDEEEEVPPLAPPPGTPKVKATRSAPRRQKGCDPWGRITGAYKGKFCQGSDSCVTALPQDFGQRTGAPFCPGGDCSGKAGHPWCVPAKFLALYDGPIEINCKSSGEGTLEEGDPSGCWWFLRNLPHEELQRLPGIVVSPMFPEKGDKFLRKYGKGLSDVEAERWVVTGQMVDPDSAGPDPNHPESDKERLAEITRDMDAKNNLPPGSSPPAPRHLPMAEDMRTPVVGGGLETPPTAMPTRSGVPHPKKRRGKPGGDLTDSFENREEGGSGRLGDDGEEDAMPFIAGQETFHDTSGERHMFQSTLWQSNLGLQQVPFVSGRVDLQIWMFHCHLSCLQENTFHGQFPSNFVSFPVRSFGATTAGLQSRLPNKTTSVCLTIWCPLCP</sequence>